<feature type="coiled-coil region" evidence="1">
    <location>
        <begin position="45"/>
        <end position="105"/>
    </location>
</feature>
<evidence type="ECO:0000256" key="3">
    <source>
        <dbReference type="SAM" id="Phobius"/>
    </source>
</evidence>
<dbReference type="AlphaFoldDB" id="A0A3N1NZ43"/>
<comment type="caution">
    <text evidence="4">The sequence shown here is derived from an EMBL/GenBank/DDBJ whole genome shotgun (WGS) entry which is preliminary data.</text>
</comment>
<gene>
    <name evidence="4" type="ORF">EDC38_1274</name>
</gene>
<dbReference type="Proteomes" id="UP000273643">
    <property type="component" value="Unassembled WGS sequence"/>
</dbReference>
<evidence type="ECO:0008006" key="6">
    <source>
        <dbReference type="Google" id="ProtNLM"/>
    </source>
</evidence>
<dbReference type="EMBL" id="RJUK01000001">
    <property type="protein sequence ID" value="ROQ20661.1"/>
    <property type="molecule type" value="Genomic_DNA"/>
</dbReference>
<sequence length="209" mass="23628">MQQVNLYLPEFHPRRVWLSLNQMIAAIAVVLVLIIGLSLWSAAYTDSLQARLTDERAQLETLQQQVQRLMAELPARRGATVEEQVARLRQEIQRREQILRLMSQQNLGNAEGFSGQLLSLSRHAMDDLALAEFSLQSGGQYVELAGRVRKPEQVPLYLQQLRQDESFANVSFGVLEVAREPDDRGPGLMFSLQRAEADETNARGGRSRD</sequence>
<feature type="compositionally biased region" description="Basic and acidic residues" evidence="2">
    <location>
        <begin position="195"/>
        <end position="209"/>
    </location>
</feature>
<evidence type="ECO:0000313" key="4">
    <source>
        <dbReference type="EMBL" id="ROQ20661.1"/>
    </source>
</evidence>
<proteinExistence type="predicted"/>
<keyword evidence="3" id="KW-0472">Membrane</keyword>
<keyword evidence="3" id="KW-1133">Transmembrane helix</keyword>
<dbReference type="OrthoDB" id="6876592at2"/>
<evidence type="ECO:0000256" key="1">
    <source>
        <dbReference type="SAM" id="Coils"/>
    </source>
</evidence>
<accession>A0A3N1NZ43</accession>
<organism evidence="4 5">
    <name type="scientific">Marinimicrobium koreense</name>
    <dbReference type="NCBI Taxonomy" id="306545"/>
    <lineage>
        <taxon>Bacteria</taxon>
        <taxon>Pseudomonadati</taxon>
        <taxon>Pseudomonadota</taxon>
        <taxon>Gammaproteobacteria</taxon>
        <taxon>Cellvibrionales</taxon>
        <taxon>Cellvibrionaceae</taxon>
        <taxon>Marinimicrobium</taxon>
    </lineage>
</organism>
<name>A0A3N1NZ43_9GAMM</name>
<feature type="region of interest" description="Disordered" evidence="2">
    <location>
        <begin position="185"/>
        <end position="209"/>
    </location>
</feature>
<keyword evidence="1" id="KW-0175">Coiled coil</keyword>
<protein>
    <recommendedName>
        <fullName evidence="6">MSHA biogenesis protein MshI</fullName>
    </recommendedName>
</protein>
<feature type="transmembrane region" description="Helical" evidence="3">
    <location>
        <begin position="20"/>
        <end position="42"/>
    </location>
</feature>
<reference evidence="4 5" key="1">
    <citation type="submission" date="2018-11" db="EMBL/GenBank/DDBJ databases">
        <title>Genomic Encyclopedia of Type Strains, Phase IV (KMG-IV): sequencing the most valuable type-strain genomes for metagenomic binning, comparative biology and taxonomic classification.</title>
        <authorList>
            <person name="Goeker M."/>
        </authorList>
    </citation>
    <scope>NUCLEOTIDE SEQUENCE [LARGE SCALE GENOMIC DNA]</scope>
    <source>
        <strain evidence="4 5">DSM 16974</strain>
    </source>
</reference>
<keyword evidence="3" id="KW-0812">Transmembrane</keyword>
<evidence type="ECO:0000313" key="5">
    <source>
        <dbReference type="Proteomes" id="UP000273643"/>
    </source>
</evidence>
<keyword evidence="5" id="KW-1185">Reference proteome</keyword>
<evidence type="ECO:0000256" key="2">
    <source>
        <dbReference type="SAM" id="MobiDB-lite"/>
    </source>
</evidence>
<dbReference type="RefSeq" id="WP_123637775.1">
    <property type="nucleotide sequence ID" value="NZ_RJUK01000001.1"/>
</dbReference>